<protein>
    <submittedName>
        <fullName evidence="2">Uncharacterized protein</fullName>
    </submittedName>
</protein>
<comment type="caution">
    <text evidence="2">The sequence shown here is derived from an EMBL/GenBank/DDBJ whole genome shotgun (WGS) entry which is preliminary data.</text>
</comment>
<reference evidence="2 3" key="1">
    <citation type="submission" date="2020-10" db="EMBL/GenBank/DDBJ databases">
        <title>Phylogeny of dyella-like bacteria.</title>
        <authorList>
            <person name="Fu J."/>
        </authorList>
    </citation>
    <scope>NUCLEOTIDE SEQUENCE [LARGE SCALE GENOMIC DNA]</scope>
    <source>
        <strain evidence="2 3">THG-B117</strain>
    </source>
</reference>
<feature type="region of interest" description="Disordered" evidence="1">
    <location>
        <begin position="1"/>
        <end position="36"/>
    </location>
</feature>
<organism evidence="2 3">
    <name type="scientific">Dyella kyungheensis</name>
    <dbReference type="NCBI Taxonomy" id="1242174"/>
    <lineage>
        <taxon>Bacteria</taxon>
        <taxon>Pseudomonadati</taxon>
        <taxon>Pseudomonadota</taxon>
        <taxon>Gammaproteobacteria</taxon>
        <taxon>Lysobacterales</taxon>
        <taxon>Rhodanobacteraceae</taxon>
        <taxon>Dyella</taxon>
    </lineage>
</organism>
<evidence type="ECO:0000313" key="2">
    <source>
        <dbReference type="EMBL" id="MBM7120903.1"/>
    </source>
</evidence>
<dbReference type="Proteomes" id="UP001430065">
    <property type="component" value="Unassembled WGS sequence"/>
</dbReference>
<gene>
    <name evidence="2" type="ORF">ISP20_06990</name>
</gene>
<evidence type="ECO:0000256" key="1">
    <source>
        <dbReference type="SAM" id="MobiDB-lite"/>
    </source>
</evidence>
<sequence length="68" mass="7164">MHILIDESGTFGPASQSETLGCSADPRCGEGGDQVHEYHGKSRIQSAPGIAAPSREAYQAFAMSIRAN</sequence>
<proteinExistence type="predicted"/>
<accession>A0ABS2JPQ5</accession>
<dbReference type="EMBL" id="JADIKC010000003">
    <property type="protein sequence ID" value="MBM7120903.1"/>
    <property type="molecule type" value="Genomic_DNA"/>
</dbReference>
<name>A0ABS2JPQ5_9GAMM</name>
<evidence type="ECO:0000313" key="3">
    <source>
        <dbReference type="Proteomes" id="UP001430065"/>
    </source>
</evidence>
<keyword evidence="3" id="KW-1185">Reference proteome</keyword>
<dbReference type="RefSeq" id="WP_204635337.1">
    <property type="nucleotide sequence ID" value="NZ_JADIKC010000003.1"/>
</dbReference>
<feature type="compositionally biased region" description="Basic and acidic residues" evidence="1">
    <location>
        <begin position="27"/>
        <end position="36"/>
    </location>
</feature>